<keyword evidence="7" id="KW-1185">Reference proteome</keyword>
<dbReference type="EMBL" id="CP093344">
    <property type="protein sequence ID" value="WOG87729.1"/>
    <property type="molecule type" value="Genomic_DNA"/>
</dbReference>
<dbReference type="GO" id="GO:0042372">
    <property type="term" value="P:phylloquinone biosynthetic process"/>
    <property type="evidence" value="ECO:0007669"/>
    <property type="project" value="TreeGrafter"/>
</dbReference>
<evidence type="ECO:0000313" key="6">
    <source>
        <dbReference type="EMBL" id="WOG87729.1"/>
    </source>
</evidence>
<dbReference type="PANTHER" id="PTHR42913">
    <property type="entry name" value="APOPTOSIS-INDUCING FACTOR 1"/>
    <property type="match status" value="1"/>
</dbReference>
<dbReference type="InterPro" id="IPR051169">
    <property type="entry name" value="NADH-Q_oxidoreductase"/>
</dbReference>
<dbReference type="Gramene" id="KZN05520">
    <property type="protein sequence ID" value="KZN05520"/>
    <property type="gene ID" value="DCAR_006357"/>
</dbReference>
<dbReference type="GO" id="GO:0009507">
    <property type="term" value="C:chloroplast"/>
    <property type="evidence" value="ECO:0007669"/>
    <property type="project" value="TreeGrafter"/>
</dbReference>
<evidence type="ECO:0000256" key="4">
    <source>
        <dbReference type="ARBA" id="ARBA00023002"/>
    </source>
</evidence>
<evidence type="ECO:0000313" key="7">
    <source>
        <dbReference type="Proteomes" id="UP000077755"/>
    </source>
</evidence>
<reference evidence="6" key="2">
    <citation type="submission" date="2022-03" db="EMBL/GenBank/DDBJ databases">
        <title>Draft title - Genomic analysis of global carrot germplasm unveils the trajectory of domestication and the origin of high carotenoid orange carrot.</title>
        <authorList>
            <person name="Iorizzo M."/>
            <person name="Ellison S."/>
            <person name="Senalik D."/>
            <person name="Macko-Podgorni A."/>
            <person name="Grzebelus D."/>
            <person name="Bostan H."/>
            <person name="Rolling W."/>
            <person name="Curaba J."/>
            <person name="Simon P."/>
        </authorList>
    </citation>
    <scope>NUCLEOTIDE SEQUENCE</scope>
    <source>
        <tissue evidence="6">Leaf</tissue>
    </source>
</reference>
<dbReference type="AlphaFoldDB" id="A0A166DPY2"/>
<keyword evidence="4" id="KW-0560">Oxidoreductase</keyword>
<dbReference type="PANTHER" id="PTHR42913:SF4">
    <property type="entry name" value="ALTERNATIVE NAD(P)H-UBIQUINONE OXIDOREDUCTASE C1, CHLOROPLASTIC_MITOCHONDRIAL"/>
    <property type="match status" value="1"/>
</dbReference>
<comment type="cofactor">
    <cofactor evidence="1">
        <name>FAD</name>
        <dbReference type="ChEBI" id="CHEBI:57692"/>
    </cofactor>
</comment>
<name>A0A166DPY2_DAUCS</name>
<dbReference type="Gene3D" id="3.50.50.100">
    <property type="match status" value="1"/>
</dbReference>
<evidence type="ECO:0000313" key="5">
    <source>
        <dbReference type="EMBL" id="KZN05520.1"/>
    </source>
</evidence>
<dbReference type="Proteomes" id="UP000077755">
    <property type="component" value="Chromosome 2"/>
</dbReference>
<keyword evidence="2" id="KW-0285">Flavoprotein</keyword>
<dbReference type="GO" id="GO:0019646">
    <property type="term" value="P:aerobic electron transport chain"/>
    <property type="evidence" value="ECO:0007669"/>
    <property type="project" value="TreeGrafter"/>
</dbReference>
<dbReference type="STRING" id="79200.A0A166DPY2"/>
<proteinExistence type="predicted"/>
<dbReference type="EMBL" id="LNRQ01000002">
    <property type="protein sequence ID" value="KZN05520.1"/>
    <property type="molecule type" value="Genomic_DNA"/>
</dbReference>
<gene>
    <name evidence="5" type="ORF">DCAR_006357</name>
    <name evidence="6" type="ORF">DCAR_0206960</name>
</gene>
<evidence type="ECO:0000256" key="2">
    <source>
        <dbReference type="ARBA" id="ARBA00022630"/>
    </source>
</evidence>
<protein>
    <submittedName>
        <fullName evidence="5">Uncharacterized protein</fullName>
    </submittedName>
</protein>
<accession>A0A166DPY2</accession>
<dbReference type="GO" id="GO:0003955">
    <property type="term" value="F:NAD(P)H dehydrogenase (quinone) activity"/>
    <property type="evidence" value="ECO:0007669"/>
    <property type="project" value="TreeGrafter"/>
</dbReference>
<evidence type="ECO:0000256" key="1">
    <source>
        <dbReference type="ARBA" id="ARBA00001974"/>
    </source>
</evidence>
<sequence>MSIKKAYISSYERWFMDGKIQFAGSKSIERLTPEQVLLIDKFERFIFKPMLHELLSGEVDSWEIAPRFSDLLAKTGVQFLQDRVKLLHPYDNLRLSGPTRMGDLLCLRCSDSL</sequence>
<organism evidence="5">
    <name type="scientific">Daucus carota subsp. sativus</name>
    <name type="common">Carrot</name>
    <dbReference type="NCBI Taxonomy" id="79200"/>
    <lineage>
        <taxon>Eukaryota</taxon>
        <taxon>Viridiplantae</taxon>
        <taxon>Streptophyta</taxon>
        <taxon>Embryophyta</taxon>
        <taxon>Tracheophyta</taxon>
        <taxon>Spermatophyta</taxon>
        <taxon>Magnoliopsida</taxon>
        <taxon>eudicotyledons</taxon>
        <taxon>Gunneridae</taxon>
        <taxon>Pentapetalae</taxon>
        <taxon>asterids</taxon>
        <taxon>campanulids</taxon>
        <taxon>Apiales</taxon>
        <taxon>Apiaceae</taxon>
        <taxon>Apioideae</taxon>
        <taxon>Scandiceae</taxon>
        <taxon>Daucinae</taxon>
        <taxon>Daucus</taxon>
        <taxon>Daucus sect. Daucus</taxon>
    </lineage>
</organism>
<keyword evidence="3" id="KW-0274">FAD</keyword>
<evidence type="ECO:0000256" key="3">
    <source>
        <dbReference type="ARBA" id="ARBA00022827"/>
    </source>
</evidence>
<reference evidence="5" key="1">
    <citation type="journal article" date="2016" name="Nat. Genet.">
        <title>A high-quality carrot genome assembly provides new insights into carotenoid accumulation and asterid genome evolution.</title>
        <authorList>
            <person name="Iorizzo M."/>
            <person name="Ellison S."/>
            <person name="Senalik D."/>
            <person name="Zeng P."/>
            <person name="Satapoomin P."/>
            <person name="Huang J."/>
            <person name="Bowman M."/>
            <person name="Iovene M."/>
            <person name="Sanseverino W."/>
            <person name="Cavagnaro P."/>
            <person name="Yildiz M."/>
            <person name="Macko-Podgorni A."/>
            <person name="Moranska E."/>
            <person name="Grzebelus E."/>
            <person name="Grzebelus D."/>
            <person name="Ashrafi H."/>
            <person name="Zheng Z."/>
            <person name="Cheng S."/>
            <person name="Spooner D."/>
            <person name="Van Deynze A."/>
            <person name="Simon P."/>
        </authorList>
    </citation>
    <scope>NUCLEOTIDE SEQUENCE [LARGE SCALE GENOMIC DNA]</scope>
    <source>
        <tissue evidence="5">Leaf</tissue>
    </source>
</reference>